<dbReference type="InterPro" id="IPR014756">
    <property type="entry name" value="Ig_E-set"/>
</dbReference>
<evidence type="ECO:0000259" key="8">
    <source>
        <dbReference type="Pfam" id="PF04234"/>
    </source>
</evidence>
<accession>A0ABU6P045</accession>
<keyword evidence="2" id="KW-0479">Metal-binding</keyword>
<feature type="signal peptide" evidence="7">
    <location>
        <begin position="1"/>
        <end position="22"/>
    </location>
</feature>
<evidence type="ECO:0000256" key="4">
    <source>
        <dbReference type="ARBA" id="ARBA00023008"/>
    </source>
</evidence>
<dbReference type="EMBL" id="JARTFS010000012">
    <property type="protein sequence ID" value="MED4402460.1"/>
    <property type="molecule type" value="Genomic_DNA"/>
</dbReference>
<dbReference type="SUPFAM" id="SSF81296">
    <property type="entry name" value="E set domains"/>
    <property type="match status" value="1"/>
</dbReference>
<dbReference type="InterPro" id="IPR007348">
    <property type="entry name" value="CopC_dom"/>
</dbReference>
<dbReference type="PANTHER" id="PTHR34820">
    <property type="entry name" value="INNER MEMBRANE PROTEIN YEBZ"/>
    <property type="match status" value="1"/>
</dbReference>
<dbReference type="GeneID" id="301140721"/>
<evidence type="ECO:0000256" key="6">
    <source>
        <dbReference type="SAM" id="Phobius"/>
    </source>
</evidence>
<proteinExistence type="predicted"/>
<feature type="compositionally biased region" description="Polar residues" evidence="5">
    <location>
        <begin position="130"/>
        <end position="148"/>
    </location>
</feature>
<keyword evidence="3 7" id="KW-0732">Signal</keyword>
<dbReference type="Gene3D" id="2.60.40.1220">
    <property type="match status" value="1"/>
</dbReference>
<dbReference type="InterPro" id="IPR032694">
    <property type="entry name" value="CopC/D"/>
</dbReference>
<keyword evidence="6" id="KW-0472">Membrane</keyword>
<evidence type="ECO:0000256" key="1">
    <source>
        <dbReference type="ARBA" id="ARBA00004196"/>
    </source>
</evidence>
<gene>
    <name evidence="9" type="ORF">P9271_14170</name>
</gene>
<dbReference type="Proteomes" id="UP001342826">
    <property type="component" value="Unassembled WGS sequence"/>
</dbReference>
<dbReference type="RefSeq" id="WP_066228148.1">
    <property type="nucleotide sequence ID" value="NZ_JARTFQ010000005.1"/>
</dbReference>
<evidence type="ECO:0000313" key="10">
    <source>
        <dbReference type="Proteomes" id="UP001342826"/>
    </source>
</evidence>
<evidence type="ECO:0000256" key="5">
    <source>
        <dbReference type="SAM" id="MobiDB-lite"/>
    </source>
</evidence>
<evidence type="ECO:0000256" key="7">
    <source>
        <dbReference type="SAM" id="SignalP"/>
    </source>
</evidence>
<sequence>MIKKVLLFTFIIFVAFVNNAFAHTGLESSSPQNGEVITKELQQITLTFETKIEQNSTFNLQTSSGESIPIENIQLSGNQLVGNFSKPLENGDYQVGWKIIGVDGHPIDGKFSFSVSLPVAEAPVEEQEKPQTQPNVEKNTDQNTGTVNETEEKDAQLDNSQSNILIPVIIGVLVVIVIGGFFLVLRKKK</sequence>
<feature type="transmembrane region" description="Helical" evidence="6">
    <location>
        <begin position="164"/>
        <end position="185"/>
    </location>
</feature>
<comment type="subcellular location">
    <subcellularLocation>
        <location evidence="1">Cell envelope</location>
    </subcellularLocation>
</comment>
<evidence type="ECO:0000256" key="2">
    <source>
        <dbReference type="ARBA" id="ARBA00022723"/>
    </source>
</evidence>
<dbReference type="PANTHER" id="PTHR34820:SF4">
    <property type="entry name" value="INNER MEMBRANE PROTEIN YEBZ"/>
    <property type="match status" value="1"/>
</dbReference>
<comment type="caution">
    <text evidence="9">The sequence shown here is derived from an EMBL/GenBank/DDBJ whole genome shotgun (WGS) entry which is preliminary data.</text>
</comment>
<feature type="domain" description="CopC" evidence="8">
    <location>
        <begin position="23"/>
        <end position="115"/>
    </location>
</feature>
<name>A0ABU6P045_9BACI</name>
<keyword evidence="6" id="KW-1133">Transmembrane helix</keyword>
<dbReference type="Pfam" id="PF04234">
    <property type="entry name" value="CopC"/>
    <property type="match status" value="1"/>
</dbReference>
<evidence type="ECO:0000313" key="9">
    <source>
        <dbReference type="EMBL" id="MED4402460.1"/>
    </source>
</evidence>
<feature type="chain" id="PRO_5046433939" evidence="7">
    <location>
        <begin position="23"/>
        <end position="189"/>
    </location>
</feature>
<protein>
    <submittedName>
        <fullName evidence="9">Copper resistance protein CopC</fullName>
    </submittedName>
</protein>
<keyword evidence="10" id="KW-1185">Reference proteome</keyword>
<reference evidence="9 10" key="1">
    <citation type="submission" date="2023-03" db="EMBL/GenBank/DDBJ databases">
        <title>Bacillus Genome Sequencing.</title>
        <authorList>
            <person name="Dunlap C."/>
        </authorList>
    </citation>
    <scope>NUCLEOTIDE SEQUENCE [LARGE SCALE GENOMIC DNA]</scope>
    <source>
        <strain evidence="9 10">NRS-1717</strain>
    </source>
</reference>
<organism evidence="9 10">
    <name type="scientific">Metabacillus fastidiosus</name>
    <dbReference type="NCBI Taxonomy" id="1458"/>
    <lineage>
        <taxon>Bacteria</taxon>
        <taxon>Bacillati</taxon>
        <taxon>Bacillota</taxon>
        <taxon>Bacilli</taxon>
        <taxon>Bacillales</taxon>
        <taxon>Bacillaceae</taxon>
        <taxon>Metabacillus</taxon>
    </lineage>
</organism>
<dbReference type="InterPro" id="IPR014755">
    <property type="entry name" value="Cu-Rt/internalin_Ig-like"/>
</dbReference>
<evidence type="ECO:0000256" key="3">
    <source>
        <dbReference type="ARBA" id="ARBA00022729"/>
    </source>
</evidence>
<keyword evidence="4" id="KW-0186">Copper</keyword>
<keyword evidence="6" id="KW-0812">Transmembrane</keyword>
<feature type="region of interest" description="Disordered" evidence="5">
    <location>
        <begin position="122"/>
        <end position="156"/>
    </location>
</feature>